<feature type="transmembrane region" description="Helical" evidence="1">
    <location>
        <begin position="213"/>
        <end position="233"/>
    </location>
</feature>
<feature type="transmembrane region" description="Helical" evidence="1">
    <location>
        <begin position="427"/>
        <end position="449"/>
    </location>
</feature>
<keyword evidence="1" id="KW-1133">Transmembrane helix</keyword>
<sequence>MDNVSNSESVLNSNDLANIKFSKSIYLKFIILSFIGIFMLFIPIKIGDVKSIPIDHLVSFIRKIPFVDPYYGILITMFGGIYPFINKSWNKNKTEIVFSFIKLTSIPFIIMAYFGLGPADFHKPNMLLFSYNLLTQIALINSIGFIFLSFLVDYGLMSFAGIFMRCIMKPIWKTSGRSSLDAIASFVGSYSIALLMTSKVYKKGFYSKKEACIIATGFSTVSTTFMIVVAKMFNVIDKWNIYFFGTMLITFIVTAITVRLYPLRNKPSDGYMDKEVVEEPIYRGGNIFKLALNEAAEVASHSDSVLNSVVKNLKEGLIVSISVMPNFMAITFIGLLIVNYTPVFDVISYIFLPVTKLLGLGDEAYIVAKACSVTLVEMSCSSSIVMYTSQFAKSIVAVVCVAEILYFAAPIPVILAVGIPIKIRDMMIIWVERIILSLLFAVPFAYFFLS</sequence>
<feature type="domain" description="Nucleoside transporter/FeoB GTPase Gate" evidence="2">
    <location>
        <begin position="137"/>
        <end position="233"/>
    </location>
</feature>
<gene>
    <name evidence="3" type="ORF">BRSU_0849</name>
</gene>
<feature type="transmembrane region" description="Helical" evidence="1">
    <location>
        <begin position="395"/>
        <end position="421"/>
    </location>
</feature>
<organism evidence="3 4">
    <name type="scientific">Brachyspira suanatina</name>
    <dbReference type="NCBI Taxonomy" id="381802"/>
    <lineage>
        <taxon>Bacteria</taxon>
        <taxon>Pseudomonadati</taxon>
        <taxon>Spirochaetota</taxon>
        <taxon>Spirochaetia</taxon>
        <taxon>Brachyspirales</taxon>
        <taxon>Brachyspiraceae</taxon>
        <taxon>Brachyspira</taxon>
    </lineage>
</organism>
<dbReference type="InterPro" id="IPR011642">
    <property type="entry name" value="Gate_dom"/>
</dbReference>
<evidence type="ECO:0000313" key="3">
    <source>
        <dbReference type="EMBL" id="CRF32521.1"/>
    </source>
</evidence>
<evidence type="ECO:0000313" key="4">
    <source>
        <dbReference type="Proteomes" id="UP000043763"/>
    </source>
</evidence>
<keyword evidence="1" id="KW-0472">Membrane</keyword>
<name>A0A0G4K638_9SPIR</name>
<proteinExistence type="predicted"/>
<feature type="transmembrane region" description="Helical" evidence="1">
    <location>
        <begin position="182"/>
        <end position="201"/>
    </location>
</feature>
<feature type="transmembrane region" description="Helical" evidence="1">
    <location>
        <begin position="25"/>
        <end position="46"/>
    </location>
</feature>
<accession>A0A0G4K638</accession>
<keyword evidence="1" id="KW-0812">Transmembrane</keyword>
<feature type="transmembrane region" description="Helical" evidence="1">
    <location>
        <begin position="137"/>
        <end position="162"/>
    </location>
</feature>
<keyword evidence="4" id="KW-1185">Reference proteome</keyword>
<dbReference type="EMBL" id="CVLB01000001">
    <property type="protein sequence ID" value="CRF32521.1"/>
    <property type="molecule type" value="Genomic_DNA"/>
</dbReference>
<feature type="transmembrane region" description="Helical" evidence="1">
    <location>
        <begin position="67"/>
        <end position="85"/>
    </location>
</feature>
<feature type="transmembrane region" description="Helical" evidence="1">
    <location>
        <begin position="327"/>
        <end position="352"/>
    </location>
</feature>
<dbReference type="AlphaFoldDB" id="A0A0G4K638"/>
<evidence type="ECO:0000256" key="1">
    <source>
        <dbReference type="SAM" id="Phobius"/>
    </source>
</evidence>
<dbReference type="Pfam" id="PF07670">
    <property type="entry name" value="Gate"/>
    <property type="match status" value="1"/>
</dbReference>
<protein>
    <submittedName>
        <fullName evidence="3">Histidine transporter</fullName>
    </submittedName>
</protein>
<feature type="transmembrane region" description="Helical" evidence="1">
    <location>
        <begin position="239"/>
        <end position="261"/>
    </location>
</feature>
<reference evidence="4" key="1">
    <citation type="submission" date="2015-04" db="EMBL/GenBank/DDBJ databases">
        <authorList>
            <person name="Mushtaq Mamoona"/>
        </authorList>
    </citation>
    <scope>NUCLEOTIDE SEQUENCE [LARGE SCALE GENOMIC DNA]</scope>
    <source>
        <strain evidence="4">AN4859/03</strain>
    </source>
</reference>
<evidence type="ECO:0000259" key="2">
    <source>
        <dbReference type="Pfam" id="PF07670"/>
    </source>
</evidence>
<dbReference type="RefSeq" id="WP_048593971.1">
    <property type="nucleotide sequence ID" value="NZ_CVLB01000001.1"/>
</dbReference>
<dbReference type="Proteomes" id="UP000043763">
    <property type="component" value="Unassembled WGS sequence"/>
</dbReference>
<dbReference type="OrthoDB" id="1633380at2"/>
<feature type="transmembrane region" description="Helical" evidence="1">
    <location>
        <begin position="97"/>
        <end position="116"/>
    </location>
</feature>